<keyword evidence="3 9" id="KW-0862">Zinc</keyword>
<keyword evidence="6 9" id="KW-0804">Transcription</keyword>
<comment type="subcellular location">
    <subcellularLocation>
        <location evidence="8 9">Nucleus</location>
    </subcellularLocation>
</comment>
<dbReference type="Proteomes" id="UP001085076">
    <property type="component" value="Miscellaneous, Linkage group lg05"/>
</dbReference>
<evidence type="ECO:0000313" key="12">
    <source>
        <dbReference type="EMBL" id="KAJ0971392.1"/>
    </source>
</evidence>
<evidence type="ECO:0000256" key="2">
    <source>
        <dbReference type="ARBA" id="ARBA00022771"/>
    </source>
</evidence>
<dbReference type="AlphaFoldDB" id="A0A9D5CDP4"/>
<dbReference type="InterPro" id="IPR045174">
    <property type="entry name" value="Dof"/>
</dbReference>
<keyword evidence="7 8" id="KW-0539">Nucleus</keyword>
<comment type="function">
    <text evidence="9">Transcription factor that binds specifically to a 5'-AA[AG]G-3' consensus core sequence.</text>
</comment>
<dbReference type="GO" id="GO:0003677">
    <property type="term" value="F:DNA binding"/>
    <property type="evidence" value="ECO:0007669"/>
    <property type="project" value="UniProtKB-UniRule"/>
</dbReference>
<evidence type="ECO:0000256" key="4">
    <source>
        <dbReference type="ARBA" id="ARBA00023015"/>
    </source>
</evidence>
<keyword evidence="4 9" id="KW-0805">Transcription regulation</keyword>
<dbReference type="PROSITE" id="PS50884">
    <property type="entry name" value="ZF_DOF_2"/>
    <property type="match status" value="1"/>
</dbReference>
<feature type="compositionally biased region" description="Low complexity" evidence="10">
    <location>
        <begin position="8"/>
        <end position="17"/>
    </location>
</feature>
<feature type="region of interest" description="Disordered" evidence="10">
    <location>
        <begin position="1"/>
        <end position="20"/>
    </location>
</feature>
<dbReference type="GO" id="GO:0005634">
    <property type="term" value="C:nucleus"/>
    <property type="evidence" value="ECO:0007669"/>
    <property type="project" value="UniProtKB-SubCell"/>
</dbReference>
<evidence type="ECO:0000256" key="9">
    <source>
        <dbReference type="RuleBase" id="RU369094"/>
    </source>
</evidence>
<evidence type="ECO:0000256" key="1">
    <source>
        <dbReference type="ARBA" id="ARBA00022723"/>
    </source>
</evidence>
<evidence type="ECO:0000313" key="13">
    <source>
        <dbReference type="Proteomes" id="UP001085076"/>
    </source>
</evidence>
<dbReference type="InterPro" id="IPR003851">
    <property type="entry name" value="Znf_Dof"/>
</dbReference>
<keyword evidence="5 8" id="KW-0238">DNA-binding</keyword>
<proteinExistence type="predicted"/>
<accession>A0A9D5CDP4</accession>
<reference evidence="12" key="2">
    <citation type="journal article" date="2022" name="Hortic Res">
        <title>The genome of Dioscorea zingiberensis sheds light on the biosynthesis, origin and evolution of the medicinally important diosgenin saponins.</title>
        <authorList>
            <person name="Li Y."/>
            <person name="Tan C."/>
            <person name="Li Z."/>
            <person name="Guo J."/>
            <person name="Li S."/>
            <person name="Chen X."/>
            <person name="Wang C."/>
            <person name="Dai X."/>
            <person name="Yang H."/>
            <person name="Song W."/>
            <person name="Hou L."/>
            <person name="Xu J."/>
            <person name="Tong Z."/>
            <person name="Xu A."/>
            <person name="Yuan X."/>
            <person name="Wang W."/>
            <person name="Yang Q."/>
            <person name="Chen L."/>
            <person name="Sun Z."/>
            <person name="Wang K."/>
            <person name="Pan B."/>
            <person name="Chen J."/>
            <person name="Bao Y."/>
            <person name="Liu F."/>
            <person name="Qi X."/>
            <person name="Gang D.R."/>
            <person name="Wen J."/>
            <person name="Li J."/>
        </authorList>
    </citation>
    <scope>NUCLEOTIDE SEQUENCE</scope>
    <source>
        <strain evidence="12">Dzin_1.0</strain>
    </source>
</reference>
<evidence type="ECO:0000256" key="10">
    <source>
        <dbReference type="SAM" id="MobiDB-lite"/>
    </source>
</evidence>
<protein>
    <recommendedName>
        <fullName evidence="9">Dof zinc finger protein</fullName>
    </recommendedName>
</protein>
<feature type="region of interest" description="Disordered" evidence="10">
    <location>
        <begin position="63"/>
        <end position="89"/>
    </location>
</feature>
<dbReference type="PROSITE" id="PS01361">
    <property type="entry name" value="ZF_DOF_1"/>
    <property type="match status" value="1"/>
</dbReference>
<evidence type="ECO:0000256" key="7">
    <source>
        <dbReference type="ARBA" id="ARBA00023242"/>
    </source>
</evidence>
<keyword evidence="13" id="KW-1185">Reference proteome</keyword>
<dbReference type="PANTHER" id="PTHR31992:SF62">
    <property type="entry name" value="DOF ZINC FINGER PROTEIN DOF3.1"/>
    <property type="match status" value="1"/>
</dbReference>
<evidence type="ECO:0000256" key="3">
    <source>
        <dbReference type="ARBA" id="ARBA00022833"/>
    </source>
</evidence>
<evidence type="ECO:0000259" key="11">
    <source>
        <dbReference type="PROSITE" id="PS50884"/>
    </source>
</evidence>
<organism evidence="12 13">
    <name type="scientific">Dioscorea zingiberensis</name>
    <dbReference type="NCBI Taxonomy" id="325984"/>
    <lineage>
        <taxon>Eukaryota</taxon>
        <taxon>Viridiplantae</taxon>
        <taxon>Streptophyta</taxon>
        <taxon>Embryophyta</taxon>
        <taxon>Tracheophyta</taxon>
        <taxon>Spermatophyta</taxon>
        <taxon>Magnoliopsida</taxon>
        <taxon>Liliopsida</taxon>
        <taxon>Dioscoreales</taxon>
        <taxon>Dioscoreaceae</taxon>
        <taxon>Dioscorea</taxon>
    </lineage>
</organism>
<reference evidence="12" key="1">
    <citation type="submission" date="2021-03" db="EMBL/GenBank/DDBJ databases">
        <authorList>
            <person name="Li Z."/>
            <person name="Yang C."/>
        </authorList>
    </citation>
    <scope>NUCLEOTIDE SEQUENCE</scope>
    <source>
        <strain evidence="12">Dzin_1.0</strain>
        <tissue evidence="12">Leaf</tissue>
    </source>
</reference>
<dbReference type="EMBL" id="JAGGNH010000005">
    <property type="protein sequence ID" value="KAJ0971392.1"/>
    <property type="molecule type" value="Genomic_DNA"/>
</dbReference>
<feature type="domain" description="Dof-type" evidence="11">
    <location>
        <begin position="18"/>
        <end position="72"/>
    </location>
</feature>
<feature type="compositionally biased region" description="Polar residues" evidence="10">
    <location>
        <begin position="75"/>
        <end position="88"/>
    </location>
</feature>
<dbReference type="PANTHER" id="PTHR31992">
    <property type="entry name" value="DOF ZINC FINGER PROTEIN DOF1.4-RELATED"/>
    <property type="match status" value="1"/>
</dbReference>
<dbReference type="GO" id="GO:0003700">
    <property type="term" value="F:DNA-binding transcription factor activity"/>
    <property type="evidence" value="ECO:0007669"/>
    <property type="project" value="UniProtKB-UniRule"/>
</dbReference>
<evidence type="ECO:0000256" key="6">
    <source>
        <dbReference type="ARBA" id="ARBA00023163"/>
    </source>
</evidence>
<dbReference type="Pfam" id="PF02701">
    <property type="entry name" value="Zn_ribbon_Dof"/>
    <property type="match status" value="1"/>
</dbReference>
<evidence type="ECO:0000256" key="5">
    <source>
        <dbReference type="ARBA" id="ARBA00023125"/>
    </source>
</evidence>
<dbReference type="GO" id="GO:0008270">
    <property type="term" value="F:zinc ion binding"/>
    <property type="evidence" value="ECO:0007669"/>
    <property type="project" value="UniProtKB-KW"/>
</dbReference>
<keyword evidence="1 9" id="KW-0479">Metal-binding</keyword>
<keyword evidence="2 8" id="KW-0863">Zinc-finger</keyword>
<dbReference type="OrthoDB" id="1927254at2759"/>
<gene>
    <name evidence="12" type="ORF">J5N97_019351</name>
</gene>
<name>A0A9D5CDP4_9LILI</name>
<comment type="caution">
    <text evidence="12">The sequence shown here is derived from an EMBL/GenBank/DDBJ whole genome shotgun (WGS) entry which is preliminary data.</text>
</comment>
<evidence type="ECO:0000256" key="8">
    <source>
        <dbReference type="PROSITE-ProRule" id="PRU00071"/>
    </source>
</evidence>
<sequence length="177" mass="19582">MQNSTALSSSQQQEQQQIKCPRCDSTNTKFSYYNNYNLSQPRHYCKSCRRYWTLGGTLRDVPIGGGSRKSSKRSPCTTNSKNSLTSSPEPLELGLITDPVIDQDERMLDINESFTSLLSSGGHFAEILDGFSIPNSNSLAEFDSNVFGLPNSSDNGGANEKTLQQESLLGLHGWWMS</sequence>